<dbReference type="EMBL" id="SUNJ01000981">
    <property type="protein sequence ID" value="TPP67175.1"/>
    <property type="molecule type" value="Genomic_DNA"/>
</dbReference>
<dbReference type="Proteomes" id="UP000316759">
    <property type="component" value="Unassembled WGS sequence"/>
</dbReference>
<keyword evidence="2" id="KW-1185">Reference proteome</keyword>
<gene>
    <name evidence="1" type="ORF">FGIG_08156</name>
</gene>
<evidence type="ECO:0000313" key="1">
    <source>
        <dbReference type="EMBL" id="TPP67175.1"/>
    </source>
</evidence>
<evidence type="ECO:0000313" key="2">
    <source>
        <dbReference type="Proteomes" id="UP000316759"/>
    </source>
</evidence>
<accession>A0A504Z389</accession>
<comment type="caution">
    <text evidence="1">The sequence shown here is derived from an EMBL/GenBank/DDBJ whole genome shotgun (WGS) entry which is preliminary data.</text>
</comment>
<name>A0A504Z389_FASGI</name>
<dbReference type="AlphaFoldDB" id="A0A504Z389"/>
<protein>
    <submittedName>
        <fullName evidence="1">Uncharacterized protein</fullName>
    </submittedName>
</protein>
<reference evidence="1 2" key="1">
    <citation type="submission" date="2019-04" db="EMBL/GenBank/DDBJ databases">
        <title>Annotation for the trematode Fasciola gigantica.</title>
        <authorList>
            <person name="Choi Y.-J."/>
        </authorList>
    </citation>
    <scope>NUCLEOTIDE SEQUENCE [LARGE SCALE GENOMIC DNA]</scope>
    <source>
        <strain evidence="1">Uganda_cow_1</strain>
    </source>
</reference>
<sequence>MTKLNIVVMQTLHLTEQRLKAVEYKVAFGASYYVFPLSALDENKDFDRNLYKKSKRNKLDALLASSVGDNVGNSIRSLMPRLLRKQVMFEVNYTGAHSKFAFRRTALHDFLVGSGPNKLER</sequence>
<organism evidence="1 2">
    <name type="scientific">Fasciola gigantica</name>
    <name type="common">Giant liver fluke</name>
    <dbReference type="NCBI Taxonomy" id="46835"/>
    <lineage>
        <taxon>Eukaryota</taxon>
        <taxon>Metazoa</taxon>
        <taxon>Spiralia</taxon>
        <taxon>Lophotrochozoa</taxon>
        <taxon>Platyhelminthes</taxon>
        <taxon>Trematoda</taxon>
        <taxon>Digenea</taxon>
        <taxon>Plagiorchiida</taxon>
        <taxon>Echinostomata</taxon>
        <taxon>Echinostomatoidea</taxon>
        <taxon>Fasciolidae</taxon>
        <taxon>Fasciola</taxon>
    </lineage>
</organism>
<proteinExistence type="predicted"/>